<accession>A0A6V7PCK2</accession>
<evidence type="ECO:0000256" key="4">
    <source>
        <dbReference type="ARBA" id="ARBA00022525"/>
    </source>
</evidence>
<keyword evidence="7" id="KW-0961">Cell wall biogenesis/degradation</keyword>
<dbReference type="InterPro" id="IPR012334">
    <property type="entry name" value="Pectin_lyas_fold"/>
</dbReference>
<dbReference type="SMART" id="SM00710">
    <property type="entry name" value="PbH1"/>
    <property type="match status" value="3"/>
</dbReference>
<dbReference type="SUPFAM" id="SSF51126">
    <property type="entry name" value="Pectin lyase-like"/>
    <property type="match status" value="1"/>
</dbReference>
<dbReference type="Pfam" id="PF00295">
    <property type="entry name" value="Glyco_hydro_28"/>
    <property type="match status" value="1"/>
</dbReference>
<dbReference type="InterPro" id="IPR011050">
    <property type="entry name" value="Pectin_lyase_fold/virulence"/>
</dbReference>
<keyword evidence="10" id="KW-0732">Signal</keyword>
<evidence type="ECO:0000256" key="5">
    <source>
        <dbReference type="ARBA" id="ARBA00022801"/>
    </source>
</evidence>
<keyword evidence="4" id="KW-0964">Secreted</keyword>
<keyword evidence="3" id="KW-0134">Cell wall</keyword>
<dbReference type="EMBL" id="LR862147">
    <property type="protein sequence ID" value="CAD1828599.1"/>
    <property type="molecule type" value="Genomic_DNA"/>
</dbReference>
<gene>
    <name evidence="11" type="ORF">CB5_LOCUS11810</name>
</gene>
<feature type="signal peptide" evidence="10">
    <location>
        <begin position="1"/>
        <end position="24"/>
    </location>
</feature>
<feature type="compositionally biased region" description="Pro residues" evidence="9">
    <location>
        <begin position="44"/>
        <end position="54"/>
    </location>
</feature>
<evidence type="ECO:0000313" key="11">
    <source>
        <dbReference type="EMBL" id="CAD1828599.1"/>
    </source>
</evidence>
<evidence type="ECO:0000256" key="10">
    <source>
        <dbReference type="SAM" id="SignalP"/>
    </source>
</evidence>
<dbReference type="PANTHER" id="PTHR31375">
    <property type="match status" value="1"/>
</dbReference>
<evidence type="ECO:0008006" key="12">
    <source>
        <dbReference type="Google" id="ProtNLM"/>
    </source>
</evidence>
<comment type="subcellular location">
    <subcellularLocation>
        <location evidence="1">Secreted</location>
        <location evidence="1">Cell wall</location>
    </subcellularLocation>
</comment>
<feature type="region of interest" description="Disordered" evidence="9">
    <location>
        <begin position="28"/>
        <end position="66"/>
    </location>
</feature>
<keyword evidence="6 8" id="KW-0326">Glycosidase</keyword>
<dbReference type="AlphaFoldDB" id="A0A6V7PCK2"/>
<dbReference type="GO" id="GO:0071555">
    <property type="term" value="P:cell wall organization"/>
    <property type="evidence" value="ECO:0007669"/>
    <property type="project" value="UniProtKB-KW"/>
</dbReference>
<evidence type="ECO:0000256" key="9">
    <source>
        <dbReference type="SAM" id="MobiDB-lite"/>
    </source>
</evidence>
<evidence type="ECO:0000256" key="1">
    <source>
        <dbReference type="ARBA" id="ARBA00004191"/>
    </source>
</evidence>
<evidence type="ECO:0000256" key="3">
    <source>
        <dbReference type="ARBA" id="ARBA00022512"/>
    </source>
</evidence>
<evidence type="ECO:0000256" key="6">
    <source>
        <dbReference type="ARBA" id="ARBA00023295"/>
    </source>
</evidence>
<reference evidence="11" key="1">
    <citation type="submission" date="2020-07" db="EMBL/GenBank/DDBJ databases">
        <authorList>
            <person name="Lin J."/>
        </authorList>
    </citation>
    <scope>NUCLEOTIDE SEQUENCE</scope>
</reference>
<evidence type="ECO:0000256" key="2">
    <source>
        <dbReference type="ARBA" id="ARBA00008834"/>
    </source>
</evidence>
<dbReference type="InterPro" id="IPR006626">
    <property type="entry name" value="PbH1"/>
</dbReference>
<evidence type="ECO:0000256" key="7">
    <source>
        <dbReference type="ARBA" id="ARBA00023316"/>
    </source>
</evidence>
<protein>
    <recommendedName>
        <fullName evidence="12">Polygalacturonase</fullName>
    </recommendedName>
</protein>
<dbReference type="Gene3D" id="2.160.20.10">
    <property type="entry name" value="Single-stranded right-handed beta-helix, Pectin lyase-like"/>
    <property type="match status" value="1"/>
</dbReference>
<name>A0A6V7PCK2_ANACO</name>
<evidence type="ECO:0000256" key="8">
    <source>
        <dbReference type="RuleBase" id="RU361169"/>
    </source>
</evidence>
<sequence length="221" mass="24126">MELARMVMLLVFISSIFFGTCVESRTHHHKKHPKHSNISQPPTGAYPPSEPPEPVEGTILAPDNPDSWPSNSRRNWLVFYRTDGIALQGGGLIDGRGEKWWNLPCKPHKGINGTTLPGPCDSPVALRFFTSSNITVSGVKIQNSPQFHFRFDMCRNVTIDSISISSPALSPNTDGIHVENSQYVTIHNSVISNGDDCISIGAGTVNIDIQNVTCGPSHGIR</sequence>
<dbReference type="GO" id="GO:0005975">
    <property type="term" value="P:carbohydrate metabolic process"/>
    <property type="evidence" value="ECO:0007669"/>
    <property type="project" value="InterPro"/>
</dbReference>
<dbReference type="InterPro" id="IPR000743">
    <property type="entry name" value="Glyco_hydro_28"/>
</dbReference>
<feature type="chain" id="PRO_5027950133" description="Polygalacturonase" evidence="10">
    <location>
        <begin position="25"/>
        <end position="221"/>
    </location>
</feature>
<organism evidence="11">
    <name type="scientific">Ananas comosus var. bracteatus</name>
    <name type="common">red pineapple</name>
    <dbReference type="NCBI Taxonomy" id="296719"/>
    <lineage>
        <taxon>Eukaryota</taxon>
        <taxon>Viridiplantae</taxon>
        <taxon>Streptophyta</taxon>
        <taxon>Embryophyta</taxon>
        <taxon>Tracheophyta</taxon>
        <taxon>Spermatophyta</taxon>
        <taxon>Magnoliopsida</taxon>
        <taxon>Liliopsida</taxon>
        <taxon>Poales</taxon>
        <taxon>Bromeliaceae</taxon>
        <taxon>Bromelioideae</taxon>
        <taxon>Ananas</taxon>
    </lineage>
</organism>
<keyword evidence="5 8" id="KW-0378">Hydrolase</keyword>
<proteinExistence type="inferred from homology"/>
<comment type="similarity">
    <text evidence="2 8">Belongs to the glycosyl hydrolase 28 family.</text>
</comment>
<dbReference type="GO" id="GO:0004650">
    <property type="term" value="F:polygalacturonase activity"/>
    <property type="evidence" value="ECO:0007669"/>
    <property type="project" value="InterPro"/>
</dbReference>